<protein>
    <submittedName>
        <fullName evidence="1">Uncharacterized protein</fullName>
    </submittedName>
</protein>
<name>A0A6G1C8L6_9ORYZ</name>
<organism evidence="1 2">
    <name type="scientific">Oryza meyeriana var. granulata</name>
    <dbReference type="NCBI Taxonomy" id="110450"/>
    <lineage>
        <taxon>Eukaryota</taxon>
        <taxon>Viridiplantae</taxon>
        <taxon>Streptophyta</taxon>
        <taxon>Embryophyta</taxon>
        <taxon>Tracheophyta</taxon>
        <taxon>Spermatophyta</taxon>
        <taxon>Magnoliopsida</taxon>
        <taxon>Liliopsida</taxon>
        <taxon>Poales</taxon>
        <taxon>Poaceae</taxon>
        <taxon>BOP clade</taxon>
        <taxon>Oryzoideae</taxon>
        <taxon>Oryzeae</taxon>
        <taxon>Oryzinae</taxon>
        <taxon>Oryza</taxon>
        <taxon>Oryza meyeriana</taxon>
    </lineage>
</organism>
<comment type="caution">
    <text evidence="1">The sequence shown here is derived from an EMBL/GenBank/DDBJ whole genome shotgun (WGS) entry which is preliminary data.</text>
</comment>
<keyword evidence="2" id="KW-1185">Reference proteome</keyword>
<dbReference type="Proteomes" id="UP000479710">
    <property type="component" value="Unassembled WGS sequence"/>
</dbReference>
<evidence type="ECO:0000313" key="1">
    <source>
        <dbReference type="EMBL" id="KAF0896828.1"/>
    </source>
</evidence>
<proteinExistence type="predicted"/>
<gene>
    <name evidence="1" type="ORF">E2562_028125</name>
</gene>
<dbReference type="AlphaFoldDB" id="A0A6G1C8L6"/>
<sequence>MGWASQKHNFHVRFRQGQEEDVASAAKRARSVAASKSPTAELRGFHRYPKSGQIWRAHDLIQRHHRALASPTTRFAVVHLALIYYIESSPVHPNSICFVGSSPASVASIYSEELIRWWIDKGLGGGG</sequence>
<dbReference type="EMBL" id="SPHZ02000010">
    <property type="protein sequence ID" value="KAF0896828.1"/>
    <property type="molecule type" value="Genomic_DNA"/>
</dbReference>
<reference evidence="1 2" key="1">
    <citation type="submission" date="2019-11" db="EMBL/GenBank/DDBJ databases">
        <title>Whole genome sequence of Oryza granulata.</title>
        <authorList>
            <person name="Li W."/>
        </authorList>
    </citation>
    <scope>NUCLEOTIDE SEQUENCE [LARGE SCALE GENOMIC DNA]</scope>
    <source>
        <strain evidence="2">cv. Menghai</strain>
        <tissue evidence="1">Leaf</tissue>
    </source>
</reference>
<accession>A0A6G1C8L6</accession>
<evidence type="ECO:0000313" key="2">
    <source>
        <dbReference type="Proteomes" id="UP000479710"/>
    </source>
</evidence>